<evidence type="ECO:0000313" key="7">
    <source>
        <dbReference type="EMBL" id="RLU27375.1"/>
    </source>
</evidence>
<dbReference type="GO" id="GO:0005975">
    <property type="term" value="P:carbohydrate metabolic process"/>
    <property type="evidence" value="ECO:0007669"/>
    <property type="project" value="InterPro"/>
</dbReference>
<evidence type="ECO:0000256" key="6">
    <source>
        <dbReference type="RuleBase" id="RU003690"/>
    </source>
</evidence>
<protein>
    <recommendedName>
        <fullName evidence="2">beta-glucosidase</fullName>
        <ecNumber evidence="2">3.2.1.21</ecNumber>
    </recommendedName>
</protein>
<comment type="caution">
    <text evidence="7">The sequence shown here is derived from an EMBL/GenBank/DDBJ whole genome shotgun (WGS) entry which is preliminary data.</text>
</comment>
<dbReference type="Gene3D" id="3.20.20.80">
    <property type="entry name" value="Glycosidases"/>
    <property type="match status" value="1"/>
</dbReference>
<accession>A0A3L8E4N1</accession>
<dbReference type="Pfam" id="PF00232">
    <property type="entry name" value="Glyco_hydro_1"/>
    <property type="match status" value="1"/>
</dbReference>
<evidence type="ECO:0000256" key="4">
    <source>
        <dbReference type="ARBA" id="ARBA00023295"/>
    </source>
</evidence>
<reference evidence="7 8" key="1">
    <citation type="journal article" date="2018" name="Genome Res.">
        <title>The genomic architecture and molecular evolution of ant odorant receptors.</title>
        <authorList>
            <person name="McKenzie S.K."/>
            <person name="Kronauer D.J.C."/>
        </authorList>
    </citation>
    <scope>NUCLEOTIDE SEQUENCE [LARGE SCALE GENOMIC DNA]</scope>
    <source>
        <strain evidence="7">Clonal line C1</strain>
    </source>
</reference>
<dbReference type="InterPro" id="IPR017853">
    <property type="entry name" value="GH"/>
</dbReference>
<gene>
    <name evidence="7" type="ORF">DMN91_001179</name>
</gene>
<keyword evidence="3" id="KW-0378">Hydrolase</keyword>
<dbReference type="GO" id="GO:0008422">
    <property type="term" value="F:beta-glucosidase activity"/>
    <property type="evidence" value="ECO:0007669"/>
    <property type="project" value="TreeGrafter"/>
</dbReference>
<keyword evidence="4" id="KW-0326">Glycosidase</keyword>
<organism evidence="7 8">
    <name type="scientific">Ooceraea biroi</name>
    <name type="common">Clonal raider ant</name>
    <name type="synonym">Cerapachys biroi</name>
    <dbReference type="NCBI Taxonomy" id="2015173"/>
    <lineage>
        <taxon>Eukaryota</taxon>
        <taxon>Metazoa</taxon>
        <taxon>Ecdysozoa</taxon>
        <taxon>Arthropoda</taxon>
        <taxon>Hexapoda</taxon>
        <taxon>Insecta</taxon>
        <taxon>Pterygota</taxon>
        <taxon>Neoptera</taxon>
        <taxon>Endopterygota</taxon>
        <taxon>Hymenoptera</taxon>
        <taxon>Apocrita</taxon>
        <taxon>Aculeata</taxon>
        <taxon>Formicoidea</taxon>
        <taxon>Formicidae</taxon>
        <taxon>Dorylinae</taxon>
        <taxon>Ooceraea</taxon>
    </lineage>
</organism>
<dbReference type="InterPro" id="IPR001360">
    <property type="entry name" value="Glyco_hydro_1"/>
</dbReference>
<dbReference type="AlphaFoldDB" id="A0A3L8E4N1"/>
<dbReference type="PRINTS" id="PR00131">
    <property type="entry name" value="GLHYDRLASE1"/>
</dbReference>
<feature type="active site" description="Nucleophile" evidence="5">
    <location>
        <position position="244"/>
    </location>
</feature>
<comment type="similarity">
    <text evidence="1 6">Belongs to the glycosyl hydrolase 1 family.</text>
</comment>
<sequence length="347" mass="39944">MMGGWTNEMMVDWMSDYARVVFRELGPKVKHFTTINEPSVICEEAYARDRKAPGKNLGDPGRYLCMHNMLKTHARIYHIYDTEFREQQNGQIGLPIPCFGTFPKNPNDTAAVDAVFQFACGWTAHPIFSETGDYPEIMKTHIAENSKLNGFPRSLLPEFSSEWVQYIKGTADFFALNHYTSRIVEIVPRVEGQPWYAYSGVKESIDPSWPESASNWLRVVPAGFRQILKKISTEYNNPPIFILENGFSDKQCVLDNSRISYLHSYMTSMLSAIYEDGCNMKGYAVWSLLDNFEWQSGYTESFGLVSVNFTDPERTRTPKWSMHWYKNLVQSRKLNSTFDFPNVLNVS</sequence>
<dbReference type="OrthoDB" id="65569at2759"/>
<proteinExistence type="inferred from homology"/>
<dbReference type="EMBL" id="QOIP01000001">
    <property type="protein sequence ID" value="RLU27375.1"/>
    <property type="molecule type" value="Genomic_DNA"/>
</dbReference>
<evidence type="ECO:0000256" key="3">
    <source>
        <dbReference type="ARBA" id="ARBA00022801"/>
    </source>
</evidence>
<dbReference type="SUPFAM" id="SSF51445">
    <property type="entry name" value="(Trans)glycosidases"/>
    <property type="match status" value="1"/>
</dbReference>
<evidence type="ECO:0000313" key="8">
    <source>
        <dbReference type="Proteomes" id="UP000279307"/>
    </source>
</evidence>
<dbReference type="PROSITE" id="PS00572">
    <property type="entry name" value="GLYCOSYL_HYDROL_F1_1"/>
    <property type="match status" value="1"/>
</dbReference>
<name>A0A3L8E4N1_OOCBI</name>
<evidence type="ECO:0000256" key="1">
    <source>
        <dbReference type="ARBA" id="ARBA00010838"/>
    </source>
</evidence>
<dbReference type="Proteomes" id="UP000279307">
    <property type="component" value="Chromosome 1"/>
</dbReference>
<dbReference type="PANTHER" id="PTHR10353:SF36">
    <property type="entry name" value="LP05116P"/>
    <property type="match status" value="1"/>
</dbReference>
<dbReference type="InterPro" id="IPR018120">
    <property type="entry name" value="Glyco_hydro_1_AS"/>
</dbReference>
<evidence type="ECO:0000256" key="2">
    <source>
        <dbReference type="ARBA" id="ARBA00012744"/>
    </source>
</evidence>
<dbReference type="EC" id="3.2.1.21" evidence="2"/>
<dbReference type="PANTHER" id="PTHR10353">
    <property type="entry name" value="GLYCOSYL HYDROLASE"/>
    <property type="match status" value="1"/>
</dbReference>
<evidence type="ECO:0000256" key="5">
    <source>
        <dbReference type="PROSITE-ProRule" id="PRU10055"/>
    </source>
</evidence>